<dbReference type="GO" id="GO:0005794">
    <property type="term" value="C:Golgi apparatus"/>
    <property type="evidence" value="ECO:0007669"/>
    <property type="project" value="TreeGrafter"/>
</dbReference>
<gene>
    <name evidence="7" type="ORF">PVAP13_9KG512100</name>
</gene>
<organism evidence="7 8">
    <name type="scientific">Panicum virgatum</name>
    <name type="common">Blackwell switchgrass</name>
    <dbReference type="NCBI Taxonomy" id="38727"/>
    <lineage>
        <taxon>Eukaryota</taxon>
        <taxon>Viridiplantae</taxon>
        <taxon>Streptophyta</taxon>
        <taxon>Embryophyta</taxon>
        <taxon>Tracheophyta</taxon>
        <taxon>Spermatophyta</taxon>
        <taxon>Magnoliopsida</taxon>
        <taxon>Liliopsida</taxon>
        <taxon>Poales</taxon>
        <taxon>Poaceae</taxon>
        <taxon>PACMAD clade</taxon>
        <taxon>Panicoideae</taxon>
        <taxon>Panicodae</taxon>
        <taxon>Paniceae</taxon>
        <taxon>Panicinae</taxon>
        <taxon>Panicum</taxon>
        <taxon>Panicum sect. Hiantes</taxon>
    </lineage>
</organism>
<dbReference type="GO" id="GO:0005789">
    <property type="term" value="C:endoplasmic reticulum membrane"/>
    <property type="evidence" value="ECO:0007669"/>
    <property type="project" value="TreeGrafter"/>
</dbReference>
<dbReference type="GO" id="GO:0032469">
    <property type="term" value="P:endoplasmic reticulum calcium ion homeostasis"/>
    <property type="evidence" value="ECO:0007669"/>
    <property type="project" value="TreeGrafter"/>
</dbReference>
<evidence type="ECO:0000313" key="8">
    <source>
        <dbReference type="Proteomes" id="UP000823388"/>
    </source>
</evidence>
<accession>A0A8T0NUW6</accession>
<dbReference type="PANTHER" id="PTHR16875">
    <property type="entry name" value="SELENOPROTEIN K"/>
    <property type="match status" value="1"/>
</dbReference>
<dbReference type="GO" id="GO:0006816">
    <property type="term" value="P:calcium ion transport"/>
    <property type="evidence" value="ECO:0007669"/>
    <property type="project" value="TreeGrafter"/>
</dbReference>
<feature type="region of interest" description="Disordered" evidence="6">
    <location>
        <begin position="88"/>
        <end position="114"/>
    </location>
</feature>
<keyword evidence="4" id="KW-1133">Transmembrane helix</keyword>
<dbReference type="Pfam" id="PF10961">
    <property type="entry name" value="SelK_SelG"/>
    <property type="match status" value="1"/>
</dbReference>
<dbReference type="AlphaFoldDB" id="A0A8T0NUW6"/>
<sequence>MVLEIGRIASIAIVRIQKGQQQQRGRENCLFIYNLIWPCFAGVVKDKRTIWRLSIISDFFRAVVNFIRIFFLTMFSVEKTDNYRKGYGSGKKWDGGPGGGGGGGGGFGGGGSRGPRTLSDIRSNDHSSLPACGSCCG</sequence>
<dbReference type="InterPro" id="IPR024491">
    <property type="entry name" value="Se_SelK/SelG"/>
</dbReference>
<proteinExistence type="predicted"/>
<feature type="compositionally biased region" description="Gly residues" evidence="6">
    <location>
        <begin position="95"/>
        <end position="113"/>
    </location>
</feature>
<dbReference type="PANTHER" id="PTHR16875:SF0">
    <property type="entry name" value="SELENOPROTEIN K"/>
    <property type="match status" value="1"/>
</dbReference>
<protein>
    <recommendedName>
        <fullName evidence="9">Glycine-rich protein</fullName>
    </recommendedName>
</protein>
<keyword evidence="2" id="KW-0812">Transmembrane</keyword>
<reference evidence="7" key="1">
    <citation type="submission" date="2020-05" db="EMBL/GenBank/DDBJ databases">
        <title>WGS assembly of Panicum virgatum.</title>
        <authorList>
            <person name="Lovell J.T."/>
            <person name="Jenkins J."/>
            <person name="Shu S."/>
            <person name="Juenger T.E."/>
            <person name="Schmutz J."/>
        </authorList>
    </citation>
    <scope>NUCLEOTIDE SEQUENCE</scope>
    <source>
        <strain evidence="7">AP13</strain>
    </source>
</reference>
<keyword evidence="8" id="KW-1185">Reference proteome</keyword>
<dbReference type="EMBL" id="CM029053">
    <property type="protein sequence ID" value="KAG2553133.1"/>
    <property type="molecule type" value="Genomic_DNA"/>
</dbReference>
<evidence type="ECO:0000313" key="7">
    <source>
        <dbReference type="EMBL" id="KAG2553133.1"/>
    </source>
</evidence>
<keyword evidence="3" id="KW-0712">Selenocysteine</keyword>
<evidence type="ECO:0000256" key="3">
    <source>
        <dbReference type="ARBA" id="ARBA00022933"/>
    </source>
</evidence>
<evidence type="ECO:0000256" key="1">
    <source>
        <dbReference type="ARBA" id="ARBA00004167"/>
    </source>
</evidence>
<evidence type="ECO:0000256" key="5">
    <source>
        <dbReference type="ARBA" id="ARBA00023136"/>
    </source>
</evidence>
<evidence type="ECO:0000256" key="4">
    <source>
        <dbReference type="ARBA" id="ARBA00022989"/>
    </source>
</evidence>
<name>A0A8T0NUW6_PANVG</name>
<evidence type="ECO:0000256" key="2">
    <source>
        <dbReference type="ARBA" id="ARBA00022692"/>
    </source>
</evidence>
<comment type="subcellular location">
    <subcellularLocation>
        <location evidence="1">Membrane</location>
        <topology evidence="1">Single-pass membrane protein</topology>
    </subcellularLocation>
</comment>
<comment type="caution">
    <text evidence="7">The sequence shown here is derived from an EMBL/GenBank/DDBJ whole genome shotgun (WGS) entry which is preliminary data.</text>
</comment>
<evidence type="ECO:0008006" key="9">
    <source>
        <dbReference type="Google" id="ProtNLM"/>
    </source>
</evidence>
<dbReference type="Proteomes" id="UP000823388">
    <property type="component" value="Chromosome 9K"/>
</dbReference>
<evidence type="ECO:0000256" key="6">
    <source>
        <dbReference type="SAM" id="MobiDB-lite"/>
    </source>
</evidence>
<keyword evidence="5" id="KW-0472">Membrane</keyword>